<feature type="transmembrane region" description="Helical" evidence="1">
    <location>
        <begin position="12"/>
        <end position="31"/>
    </location>
</feature>
<organism evidence="2">
    <name type="scientific">hydrothermal vent metagenome</name>
    <dbReference type="NCBI Taxonomy" id="652676"/>
    <lineage>
        <taxon>unclassified sequences</taxon>
        <taxon>metagenomes</taxon>
        <taxon>ecological metagenomes</taxon>
    </lineage>
</organism>
<sequence length="90" mass="9971">MLKFEIIIVGKQFAFRLALIAFVVVTLHGLIAGEGFFGVLQMALFCLGLFFVLGFFLGDLARRLVEEHAETEITILLNNLVQTSHNSVST</sequence>
<keyword evidence="1" id="KW-1133">Transmembrane helix</keyword>
<evidence type="ECO:0000313" key="2">
    <source>
        <dbReference type="EMBL" id="VAX38747.1"/>
    </source>
</evidence>
<gene>
    <name evidence="2" type="ORF">MNBD_PLANCTO02-585</name>
</gene>
<evidence type="ECO:0000256" key="1">
    <source>
        <dbReference type="SAM" id="Phobius"/>
    </source>
</evidence>
<accession>A0A3B1E6G1</accession>
<proteinExistence type="predicted"/>
<keyword evidence="1" id="KW-0472">Membrane</keyword>
<dbReference type="AlphaFoldDB" id="A0A3B1E6G1"/>
<protein>
    <submittedName>
        <fullName evidence="2">Uncharacterized protein</fullName>
    </submittedName>
</protein>
<reference evidence="2" key="1">
    <citation type="submission" date="2018-06" db="EMBL/GenBank/DDBJ databases">
        <authorList>
            <person name="Zhirakovskaya E."/>
        </authorList>
    </citation>
    <scope>NUCLEOTIDE SEQUENCE</scope>
</reference>
<dbReference type="EMBL" id="UOGL01000253">
    <property type="protein sequence ID" value="VAX38747.1"/>
    <property type="molecule type" value="Genomic_DNA"/>
</dbReference>
<keyword evidence="1" id="KW-0812">Transmembrane</keyword>
<name>A0A3B1E6G1_9ZZZZ</name>
<feature type="transmembrane region" description="Helical" evidence="1">
    <location>
        <begin position="37"/>
        <end position="57"/>
    </location>
</feature>